<proteinExistence type="predicted"/>
<gene>
    <name evidence="2" type="ORF">D4F32_02085</name>
</gene>
<dbReference type="InterPro" id="IPR025309">
    <property type="entry name" value="KTSC_dom"/>
</dbReference>
<feature type="domain" description="KTSC" evidence="1">
    <location>
        <begin position="7"/>
        <end position="63"/>
    </location>
</feature>
<evidence type="ECO:0000259" key="1">
    <source>
        <dbReference type="Pfam" id="PF13619"/>
    </source>
</evidence>
<comment type="caution">
    <text evidence="2">The sequence shown here is derived from an EMBL/GenBank/DDBJ whole genome shotgun (WGS) entry which is preliminary data.</text>
</comment>
<dbReference type="AlphaFoldDB" id="A0A5W9F7Z2"/>
<dbReference type="Pfam" id="PF13619">
    <property type="entry name" value="KTSC"/>
    <property type="match status" value="1"/>
</dbReference>
<reference evidence="2" key="1">
    <citation type="submission" date="2018-09" db="EMBL/GenBank/DDBJ databases">
        <authorList>
            <person name="Ashton P.M."/>
            <person name="Dallman T."/>
            <person name="Nair S."/>
            <person name="De Pinna E."/>
            <person name="Peters T."/>
            <person name="Grant K."/>
        </authorList>
    </citation>
    <scope>NUCLEOTIDE SEQUENCE</scope>
    <source>
        <strain evidence="2">579255</strain>
    </source>
</reference>
<evidence type="ECO:0000313" key="2">
    <source>
        <dbReference type="EMBL" id="EBY3763439.1"/>
    </source>
</evidence>
<dbReference type="EMBL" id="AAHNXN010000002">
    <property type="protein sequence ID" value="EBY3763439.1"/>
    <property type="molecule type" value="Genomic_DNA"/>
</dbReference>
<organism evidence="2">
    <name type="scientific">Salmonella enterica subsp. enterica serovar Cerro</name>
    <dbReference type="NCBI Taxonomy" id="340188"/>
    <lineage>
        <taxon>Bacteria</taxon>
        <taxon>Pseudomonadati</taxon>
        <taxon>Pseudomonadota</taxon>
        <taxon>Gammaproteobacteria</taxon>
        <taxon>Enterobacterales</taxon>
        <taxon>Enterobacteriaceae</taxon>
        <taxon>Salmonella</taxon>
    </lineage>
</organism>
<name>A0A5W9F7Z2_SALET</name>
<protein>
    <submittedName>
        <fullName evidence="2">KTSC domain-containing protein</fullName>
    </submittedName>
</protein>
<sequence>MIRQPVSSSNLQSVGYDQATSTLEIAFHSSGIYQYSRVPSTVYTALMNASSKGQYFDAHIKKAGYPYRKVG</sequence>
<accession>A0A5W9F7Z2</accession>